<reference evidence="1" key="1">
    <citation type="submission" date="2018-01" db="EMBL/GenBank/DDBJ databases">
        <authorList>
            <person name="Regsiter A."/>
            <person name="William W."/>
        </authorList>
    </citation>
    <scope>NUCLEOTIDE SEQUENCE</scope>
    <source>
        <strain evidence="1">TRIP AH-1</strain>
    </source>
</reference>
<name>A0A445MRF5_9BACT</name>
<dbReference type="AlphaFoldDB" id="A0A445MRF5"/>
<evidence type="ECO:0008006" key="2">
    <source>
        <dbReference type="Google" id="ProtNLM"/>
    </source>
</evidence>
<dbReference type="EMBL" id="OJIN01000019">
    <property type="protein sequence ID" value="SPD71992.1"/>
    <property type="molecule type" value="Genomic_DNA"/>
</dbReference>
<sequence>MEPRQFQFLASRLAENGAYPAEFRTAISRSYYAVFHFGLDLLDSLGFSIPQNPNAHEAVYRHLNNSGDADLVKVAVKLGDLRTKRIQADYRLNMSDVESKENAKMFVHSAESIIETMKKCCQGKDRNQIIRNIKDWKNRITK</sequence>
<evidence type="ECO:0000313" key="1">
    <source>
        <dbReference type="EMBL" id="SPD71992.1"/>
    </source>
</evidence>
<organism evidence="1">
    <name type="scientific">uncultured Desulfobacterium sp</name>
    <dbReference type="NCBI Taxonomy" id="201089"/>
    <lineage>
        <taxon>Bacteria</taxon>
        <taxon>Pseudomonadati</taxon>
        <taxon>Thermodesulfobacteriota</taxon>
        <taxon>Desulfobacteria</taxon>
        <taxon>Desulfobacterales</taxon>
        <taxon>Desulfobacteriaceae</taxon>
        <taxon>Desulfobacterium</taxon>
        <taxon>environmental samples</taxon>
    </lineage>
</organism>
<dbReference type="Gene3D" id="1.20.120.330">
    <property type="entry name" value="Nucleotidyltransferases domain 2"/>
    <property type="match status" value="1"/>
</dbReference>
<gene>
    <name evidence="1" type="ORF">PITCH_A1150027</name>
</gene>
<proteinExistence type="predicted"/>
<accession>A0A445MRF5</accession>
<protein>
    <recommendedName>
        <fullName evidence="2">HEPN domain-containing protein</fullName>
    </recommendedName>
</protein>